<keyword evidence="1" id="KW-0732">Signal</keyword>
<proteinExistence type="predicted"/>
<evidence type="ECO:0000256" key="1">
    <source>
        <dbReference type="SAM" id="SignalP"/>
    </source>
</evidence>
<gene>
    <name evidence="2" type="ORF">NM961_06440</name>
</gene>
<reference evidence="2" key="1">
    <citation type="submission" date="2022-07" db="EMBL/GenBank/DDBJ databases">
        <title>Tahibacter sp., a new gammaproteobacterium isolated from the silt sample collected at pig farm.</title>
        <authorList>
            <person name="Chen H."/>
        </authorList>
    </citation>
    <scope>NUCLEOTIDE SEQUENCE</scope>
    <source>
        <strain evidence="2">P2K</strain>
    </source>
</reference>
<feature type="chain" id="PRO_5046781120" description="Ig-like domain-containing protein" evidence="1">
    <location>
        <begin position="26"/>
        <end position="379"/>
    </location>
</feature>
<evidence type="ECO:0000313" key="2">
    <source>
        <dbReference type="EMBL" id="MCQ4164347.1"/>
    </source>
</evidence>
<evidence type="ECO:0008006" key="4">
    <source>
        <dbReference type="Google" id="ProtNLM"/>
    </source>
</evidence>
<organism evidence="2 3">
    <name type="scientific">Tahibacter harae</name>
    <dbReference type="NCBI Taxonomy" id="2963937"/>
    <lineage>
        <taxon>Bacteria</taxon>
        <taxon>Pseudomonadati</taxon>
        <taxon>Pseudomonadota</taxon>
        <taxon>Gammaproteobacteria</taxon>
        <taxon>Lysobacterales</taxon>
        <taxon>Rhodanobacteraceae</taxon>
        <taxon>Tahibacter</taxon>
    </lineage>
</organism>
<evidence type="ECO:0000313" key="3">
    <source>
        <dbReference type="Proteomes" id="UP001165498"/>
    </source>
</evidence>
<dbReference type="RefSeq" id="WP_255913100.1">
    <property type="nucleotide sequence ID" value="NZ_JANFQO010000005.1"/>
</dbReference>
<name>A0ABT1QPZ2_9GAMM</name>
<dbReference type="EMBL" id="JANFQO010000005">
    <property type="protein sequence ID" value="MCQ4164347.1"/>
    <property type="molecule type" value="Genomic_DNA"/>
</dbReference>
<comment type="caution">
    <text evidence="2">The sequence shown here is derived from an EMBL/GenBank/DDBJ whole genome shotgun (WGS) entry which is preliminary data.</text>
</comment>
<protein>
    <recommendedName>
        <fullName evidence="4">Ig-like domain-containing protein</fullName>
    </recommendedName>
</protein>
<sequence>MPVLRLPATAALLLTIAAASGSVNAQTSVPLQLEWESPTGTKTCTFTTDSNGVTLVGGGPALKAKGAFGTTDCPTGTTTPPTGPAIVNDISTTEIPPTTTGGAQHTISWAATNADSCSYSGTFPSAVTGWPAGVACTGATDCATTRNVPITMPSTAGTYTFTLTCSKSGFSPVSSSASTTISSGPPPAGCIAPTGLTRLLSGRVAYNDGNDRNNIDLTRFENVFGHDNQGGSNRLWPGTQNINQRIFIPRNNYVSLQFTVPSNFHSDTRGQYRFEETAPSASVMSITVSKACGDFNTTPTSPMTTKCILNGGALNSALTWGKTGLTARCQLDPGQTYYLNIVHANLNTITTSGCSVASCANTIQNQNMNPSTNPTIGWP</sequence>
<accession>A0ABT1QPZ2</accession>
<keyword evidence="3" id="KW-1185">Reference proteome</keyword>
<feature type="signal peptide" evidence="1">
    <location>
        <begin position="1"/>
        <end position="25"/>
    </location>
</feature>
<dbReference type="Proteomes" id="UP001165498">
    <property type="component" value="Unassembled WGS sequence"/>
</dbReference>